<protein>
    <submittedName>
        <fullName evidence="1">Uncharacterized protein</fullName>
    </submittedName>
</protein>
<comment type="caution">
    <text evidence="1">The sequence shown here is derived from an EMBL/GenBank/DDBJ whole genome shotgun (WGS) entry which is preliminary data.</text>
</comment>
<reference evidence="1" key="1">
    <citation type="submission" date="2020-11" db="EMBL/GenBank/DDBJ databases">
        <title>Antibiotic susceptibility profiles of Pediococcus pentosaceus from various origins and their implications for the safety assessment of strains with food-technology applications.</title>
        <authorList>
            <person name="Shani N."/>
            <person name="Oberhaensli S."/>
            <person name="Arias E."/>
        </authorList>
    </citation>
    <scope>NUCLEOTIDE SEQUENCE</scope>
    <source>
        <strain evidence="1">FAM 19164</strain>
    </source>
</reference>
<proteinExistence type="predicted"/>
<sequence length="50" mass="5966">MKTFNINKLLKEVKAIKKDAILKQKEINNSQDKMKKEFKKKKNNFNNLSI</sequence>
<dbReference type="AlphaFoldDB" id="A0AA40X7N0"/>
<gene>
    <name evidence="1" type="ORF">ITQ97_00895</name>
</gene>
<name>A0AA40X7N0_PEDPE</name>
<dbReference type="RefSeq" id="WP_159251142.1">
    <property type="nucleotide sequence ID" value="NZ_JADOFS010000001.1"/>
</dbReference>
<dbReference type="EMBL" id="JADOFV010000001">
    <property type="protein sequence ID" value="MBF7126395.1"/>
    <property type="molecule type" value="Genomic_DNA"/>
</dbReference>
<evidence type="ECO:0000313" key="2">
    <source>
        <dbReference type="Proteomes" id="UP000743107"/>
    </source>
</evidence>
<organism evidence="1 2">
    <name type="scientific">Pediococcus pentosaceus</name>
    <dbReference type="NCBI Taxonomy" id="1255"/>
    <lineage>
        <taxon>Bacteria</taxon>
        <taxon>Bacillati</taxon>
        <taxon>Bacillota</taxon>
        <taxon>Bacilli</taxon>
        <taxon>Lactobacillales</taxon>
        <taxon>Lactobacillaceae</taxon>
        <taxon>Pediococcus</taxon>
    </lineage>
</organism>
<evidence type="ECO:0000313" key="1">
    <source>
        <dbReference type="EMBL" id="MBF7126395.1"/>
    </source>
</evidence>
<accession>A0AA40X7N0</accession>
<dbReference type="Proteomes" id="UP000743107">
    <property type="component" value="Unassembled WGS sequence"/>
</dbReference>